<reference evidence="11 12" key="1">
    <citation type="submission" date="2019-02" db="EMBL/GenBank/DDBJ databases">
        <title>Sequencing the genomes of 1000 actinobacteria strains.</title>
        <authorList>
            <person name="Klenk H.-P."/>
        </authorList>
    </citation>
    <scope>NUCLEOTIDE SEQUENCE [LARGE SCALE GENOMIC DNA]</scope>
    <source>
        <strain evidence="11 12">DSM 45612</strain>
    </source>
</reference>
<dbReference type="PANTHER" id="PTHR24421">
    <property type="entry name" value="NITRATE/NITRITE SENSOR PROTEIN NARX-RELATED"/>
    <property type="match status" value="1"/>
</dbReference>
<dbReference type="GO" id="GO:0016020">
    <property type="term" value="C:membrane"/>
    <property type="evidence" value="ECO:0007669"/>
    <property type="project" value="InterPro"/>
</dbReference>
<dbReference type="Pfam" id="PF07730">
    <property type="entry name" value="HisKA_3"/>
    <property type="match status" value="1"/>
</dbReference>
<dbReference type="InterPro" id="IPR050482">
    <property type="entry name" value="Sensor_HK_TwoCompSys"/>
</dbReference>
<dbReference type="Gene3D" id="1.20.5.1930">
    <property type="match status" value="1"/>
</dbReference>
<evidence type="ECO:0000256" key="3">
    <source>
        <dbReference type="ARBA" id="ARBA00022553"/>
    </source>
</evidence>
<evidence type="ECO:0000256" key="6">
    <source>
        <dbReference type="ARBA" id="ARBA00022777"/>
    </source>
</evidence>
<evidence type="ECO:0000256" key="1">
    <source>
        <dbReference type="ARBA" id="ARBA00000085"/>
    </source>
</evidence>
<evidence type="ECO:0000256" key="5">
    <source>
        <dbReference type="ARBA" id="ARBA00022741"/>
    </source>
</evidence>
<comment type="caution">
    <text evidence="11">The sequence shown here is derived from an EMBL/GenBank/DDBJ whole genome shotgun (WGS) entry which is preliminary data.</text>
</comment>
<dbReference type="GO" id="GO:0000155">
    <property type="term" value="F:phosphorelay sensor kinase activity"/>
    <property type="evidence" value="ECO:0007669"/>
    <property type="project" value="InterPro"/>
</dbReference>
<dbReference type="GO" id="GO:0046983">
    <property type="term" value="F:protein dimerization activity"/>
    <property type="evidence" value="ECO:0007669"/>
    <property type="project" value="InterPro"/>
</dbReference>
<dbReference type="InterPro" id="IPR011712">
    <property type="entry name" value="Sig_transdc_His_kin_sub3_dim/P"/>
</dbReference>
<feature type="transmembrane region" description="Helical" evidence="9">
    <location>
        <begin position="201"/>
        <end position="221"/>
    </location>
</feature>
<dbReference type="PANTHER" id="PTHR24421:SF10">
    <property type="entry name" value="NITRATE_NITRITE SENSOR PROTEIN NARQ"/>
    <property type="match status" value="1"/>
</dbReference>
<feature type="transmembrane region" description="Helical" evidence="9">
    <location>
        <begin position="168"/>
        <end position="189"/>
    </location>
</feature>
<keyword evidence="6 11" id="KW-0418">Kinase</keyword>
<sequence length="558" mass="58822">MPFRLTVGGAGLLLGGLSLWLAANSEGYSFAADAPWALILYLTAGWLTIAAGVLRWGRRPALLLVLVAIAWFVAEWDSPLAGSALTFTTALCLGYAGPAVVGHLTLVDMGRSRWNVPLAAVGYVATIALLGVLPTVYFDPASQGCPTCPDNLVVLADDAGALQRTAQWGMRIGLAWAVVVMVVVTARLVRATPVRRRRAAPVVAGGGAYLVASAWTFLINFDRGHLGHTALESRLWAAQGIALIVLAATFVAELVRARRTHAYLARLVVDVAAGSQPGRLRDAVAERVGDPGLEVAYPLDVGGYVDAAGHPLLVPADGRRTTRLAIGDHEFAVLVHRPGLLDDPVLVAELIGAGHLGLESAGLRARTLAVLEDVRASRLRLIEAGDTQRVRLERDLHDGAQQRLVALSFALSVLRSRAGEDGERLYAAVPAVQAALDQLRALARGISPVVLREEGLAAALTSLAETAPLRLLDLPEGRFPDLVETTAYLLVARAAAAGPTDAAVTMYDDDLVLDLVSPCATEALDDVPDRISSLGGRLTVEPGADGTNRLAARIPVTQ</sequence>
<evidence type="ECO:0000256" key="7">
    <source>
        <dbReference type="ARBA" id="ARBA00022840"/>
    </source>
</evidence>
<dbReference type="EC" id="2.7.13.3" evidence="2"/>
<feature type="transmembrane region" description="Helical" evidence="9">
    <location>
        <begin position="236"/>
        <end position="255"/>
    </location>
</feature>
<keyword evidence="9" id="KW-0472">Membrane</keyword>
<evidence type="ECO:0000259" key="10">
    <source>
        <dbReference type="Pfam" id="PF07730"/>
    </source>
</evidence>
<proteinExistence type="predicted"/>
<name>A0A4Q8BFF0_9ACTN</name>
<evidence type="ECO:0000313" key="11">
    <source>
        <dbReference type="EMBL" id="RZU76115.1"/>
    </source>
</evidence>
<gene>
    <name evidence="11" type="ORF">EV384_4731</name>
</gene>
<keyword evidence="7" id="KW-0067">ATP-binding</keyword>
<dbReference type="RefSeq" id="WP_130336568.1">
    <property type="nucleotide sequence ID" value="NZ_SHLD01000001.1"/>
</dbReference>
<feature type="transmembrane region" description="Helical" evidence="9">
    <location>
        <begin position="61"/>
        <end position="78"/>
    </location>
</feature>
<protein>
    <recommendedName>
        <fullName evidence="2">histidine kinase</fullName>
        <ecNumber evidence="2">2.7.13.3</ecNumber>
    </recommendedName>
</protein>
<feature type="transmembrane region" description="Helical" evidence="9">
    <location>
        <begin position="35"/>
        <end position="54"/>
    </location>
</feature>
<keyword evidence="8" id="KW-0902">Two-component regulatory system</keyword>
<keyword evidence="12" id="KW-1185">Reference proteome</keyword>
<organism evidence="11 12">
    <name type="scientific">Micromonospora kangleipakensis</name>
    <dbReference type="NCBI Taxonomy" id="1077942"/>
    <lineage>
        <taxon>Bacteria</taxon>
        <taxon>Bacillati</taxon>
        <taxon>Actinomycetota</taxon>
        <taxon>Actinomycetes</taxon>
        <taxon>Micromonosporales</taxon>
        <taxon>Micromonosporaceae</taxon>
        <taxon>Micromonospora</taxon>
    </lineage>
</organism>
<keyword evidence="4" id="KW-0808">Transferase</keyword>
<dbReference type="AlphaFoldDB" id="A0A4Q8BFF0"/>
<keyword evidence="3" id="KW-0597">Phosphoprotein</keyword>
<evidence type="ECO:0000256" key="8">
    <source>
        <dbReference type="ARBA" id="ARBA00023012"/>
    </source>
</evidence>
<feature type="transmembrane region" description="Helical" evidence="9">
    <location>
        <begin position="84"/>
        <end position="106"/>
    </location>
</feature>
<keyword evidence="9" id="KW-0812">Transmembrane</keyword>
<dbReference type="Proteomes" id="UP000294114">
    <property type="component" value="Unassembled WGS sequence"/>
</dbReference>
<dbReference type="EMBL" id="SHLD01000001">
    <property type="protein sequence ID" value="RZU76115.1"/>
    <property type="molecule type" value="Genomic_DNA"/>
</dbReference>
<evidence type="ECO:0000256" key="4">
    <source>
        <dbReference type="ARBA" id="ARBA00022679"/>
    </source>
</evidence>
<keyword evidence="9" id="KW-1133">Transmembrane helix</keyword>
<keyword evidence="5" id="KW-0547">Nucleotide-binding</keyword>
<dbReference type="GO" id="GO:0005524">
    <property type="term" value="F:ATP binding"/>
    <property type="evidence" value="ECO:0007669"/>
    <property type="project" value="UniProtKB-KW"/>
</dbReference>
<evidence type="ECO:0000313" key="12">
    <source>
        <dbReference type="Proteomes" id="UP000294114"/>
    </source>
</evidence>
<evidence type="ECO:0000256" key="2">
    <source>
        <dbReference type="ARBA" id="ARBA00012438"/>
    </source>
</evidence>
<comment type="catalytic activity">
    <reaction evidence="1">
        <text>ATP + protein L-histidine = ADP + protein N-phospho-L-histidine.</text>
        <dbReference type="EC" id="2.7.13.3"/>
    </reaction>
</comment>
<evidence type="ECO:0000256" key="9">
    <source>
        <dbReference type="SAM" id="Phobius"/>
    </source>
</evidence>
<feature type="transmembrane region" description="Helical" evidence="9">
    <location>
        <begin position="118"/>
        <end position="137"/>
    </location>
</feature>
<dbReference type="OrthoDB" id="3217947at2"/>
<feature type="domain" description="Signal transduction histidine kinase subgroup 3 dimerisation and phosphoacceptor" evidence="10">
    <location>
        <begin position="389"/>
        <end position="450"/>
    </location>
</feature>
<accession>A0A4Q8BFF0</accession>